<evidence type="ECO:0000313" key="2">
    <source>
        <dbReference type="EMBL" id="MDT0497840.1"/>
    </source>
</evidence>
<dbReference type="RefSeq" id="WP_311365232.1">
    <property type="nucleotide sequence ID" value="NZ_JAVRIC010000014.1"/>
</dbReference>
<name>A0ABU2WJ02_9GAMM</name>
<gene>
    <name evidence="2" type="ORF">RM530_10775</name>
</gene>
<organism evidence="2 3">
    <name type="scientific">Banduia mediterranea</name>
    <dbReference type="NCBI Taxonomy" id="3075609"/>
    <lineage>
        <taxon>Bacteria</taxon>
        <taxon>Pseudomonadati</taxon>
        <taxon>Pseudomonadota</taxon>
        <taxon>Gammaproteobacteria</taxon>
        <taxon>Nevskiales</taxon>
        <taxon>Algiphilaceae</taxon>
        <taxon>Banduia</taxon>
    </lineage>
</organism>
<keyword evidence="3" id="KW-1185">Reference proteome</keyword>
<accession>A0ABU2WJ02</accession>
<sequence>MASLPEGVTDSVHRPALMQPIPAIPPDDAQPLTETEIDDMAPPEQPAFVADRGDRETRNLAEQRRISGCRVATFGRSQAGGTVKNSKRG</sequence>
<comment type="caution">
    <text evidence="2">The sequence shown here is derived from an EMBL/GenBank/DDBJ whole genome shotgun (WGS) entry which is preliminary data.</text>
</comment>
<dbReference type="EMBL" id="JAVRIC010000014">
    <property type="protein sequence ID" value="MDT0497840.1"/>
    <property type="molecule type" value="Genomic_DNA"/>
</dbReference>
<reference evidence="2 3" key="1">
    <citation type="submission" date="2023-09" db="EMBL/GenBank/DDBJ databases">
        <authorList>
            <person name="Rey-Velasco X."/>
        </authorList>
    </citation>
    <scope>NUCLEOTIDE SEQUENCE [LARGE SCALE GENOMIC DNA]</scope>
    <source>
        <strain evidence="2 3">W345</strain>
    </source>
</reference>
<proteinExistence type="predicted"/>
<feature type="region of interest" description="Disordered" evidence="1">
    <location>
        <begin position="1"/>
        <end position="47"/>
    </location>
</feature>
<protein>
    <submittedName>
        <fullName evidence="2">Uncharacterized protein</fullName>
    </submittedName>
</protein>
<evidence type="ECO:0000256" key="1">
    <source>
        <dbReference type="SAM" id="MobiDB-lite"/>
    </source>
</evidence>
<dbReference type="Proteomes" id="UP001254608">
    <property type="component" value="Unassembled WGS sequence"/>
</dbReference>
<evidence type="ECO:0000313" key="3">
    <source>
        <dbReference type="Proteomes" id="UP001254608"/>
    </source>
</evidence>